<protein>
    <submittedName>
        <fullName evidence="2">Uncharacterized protein</fullName>
    </submittedName>
</protein>
<dbReference type="Proteomes" id="UP001341840">
    <property type="component" value="Unassembled WGS sequence"/>
</dbReference>
<feature type="compositionally biased region" description="Basic residues" evidence="1">
    <location>
        <begin position="1"/>
        <end position="14"/>
    </location>
</feature>
<proteinExistence type="predicted"/>
<dbReference type="EMBL" id="JASCZI010002280">
    <property type="protein sequence ID" value="MED6116033.1"/>
    <property type="molecule type" value="Genomic_DNA"/>
</dbReference>
<name>A0ABU6QVY9_9FABA</name>
<evidence type="ECO:0000313" key="3">
    <source>
        <dbReference type="Proteomes" id="UP001341840"/>
    </source>
</evidence>
<organism evidence="2 3">
    <name type="scientific">Stylosanthes scabra</name>
    <dbReference type="NCBI Taxonomy" id="79078"/>
    <lineage>
        <taxon>Eukaryota</taxon>
        <taxon>Viridiplantae</taxon>
        <taxon>Streptophyta</taxon>
        <taxon>Embryophyta</taxon>
        <taxon>Tracheophyta</taxon>
        <taxon>Spermatophyta</taxon>
        <taxon>Magnoliopsida</taxon>
        <taxon>eudicotyledons</taxon>
        <taxon>Gunneridae</taxon>
        <taxon>Pentapetalae</taxon>
        <taxon>rosids</taxon>
        <taxon>fabids</taxon>
        <taxon>Fabales</taxon>
        <taxon>Fabaceae</taxon>
        <taxon>Papilionoideae</taxon>
        <taxon>50 kb inversion clade</taxon>
        <taxon>dalbergioids sensu lato</taxon>
        <taxon>Dalbergieae</taxon>
        <taxon>Pterocarpus clade</taxon>
        <taxon>Stylosanthes</taxon>
    </lineage>
</organism>
<reference evidence="2 3" key="1">
    <citation type="journal article" date="2023" name="Plants (Basel)">
        <title>Bridging the Gap: Combining Genomics and Transcriptomics Approaches to Understand Stylosanthes scabra, an Orphan Legume from the Brazilian Caatinga.</title>
        <authorList>
            <person name="Ferreira-Neto J.R.C."/>
            <person name="da Silva M.D."/>
            <person name="Binneck E."/>
            <person name="de Melo N.F."/>
            <person name="da Silva R.H."/>
            <person name="de Melo A.L.T.M."/>
            <person name="Pandolfi V."/>
            <person name="Bustamante F.O."/>
            <person name="Brasileiro-Vidal A.C."/>
            <person name="Benko-Iseppon A.M."/>
        </authorList>
    </citation>
    <scope>NUCLEOTIDE SEQUENCE [LARGE SCALE GENOMIC DNA]</scope>
    <source>
        <tissue evidence="2">Leaves</tissue>
    </source>
</reference>
<sequence>MEKNKKKMKNKALARPHPPGGANARSENVIFLAIGATAPPRPSYGAPARLTHPRDGLDAPVRYQASKRAHTPSWRACTVRASAHWPWRVRALALVALRRKSATSAHGNDNGANSDDEHTKDRIFSRLYTCAQRTVPSLSVGCANAKDNNSGLF</sequence>
<evidence type="ECO:0000256" key="1">
    <source>
        <dbReference type="SAM" id="MobiDB-lite"/>
    </source>
</evidence>
<gene>
    <name evidence="2" type="ORF">PIB30_096381</name>
</gene>
<evidence type="ECO:0000313" key="2">
    <source>
        <dbReference type="EMBL" id="MED6116033.1"/>
    </source>
</evidence>
<feature type="region of interest" description="Disordered" evidence="1">
    <location>
        <begin position="1"/>
        <end position="23"/>
    </location>
</feature>
<accession>A0ABU6QVY9</accession>
<comment type="caution">
    <text evidence="2">The sequence shown here is derived from an EMBL/GenBank/DDBJ whole genome shotgun (WGS) entry which is preliminary data.</text>
</comment>
<keyword evidence="3" id="KW-1185">Reference proteome</keyword>